<evidence type="ECO:0000313" key="7">
    <source>
        <dbReference type="Proteomes" id="UP001056201"/>
    </source>
</evidence>
<dbReference type="InterPro" id="IPR036388">
    <property type="entry name" value="WH-like_DNA-bd_sf"/>
</dbReference>
<dbReference type="PROSITE" id="PS01117">
    <property type="entry name" value="HTH_MARR_1"/>
    <property type="match status" value="1"/>
</dbReference>
<protein>
    <submittedName>
        <fullName evidence="6">MarR family transcriptional regulator</fullName>
    </submittedName>
</protein>
<gene>
    <name evidence="6" type="ORF">MW290_02080</name>
</gene>
<dbReference type="InterPro" id="IPR023187">
    <property type="entry name" value="Tscrpt_reg_MarR-type_CS"/>
</dbReference>
<dbReference type="InterPro" id="IPR036390">
    <property type="entry name" value="WH_DNA-bd_sf"/>
</dbReference>
<dbReference type="RefSeq" id="WP_250195665.1">
    <property type="nucleotide sequence ID" value="NZ_CP097635.1"/>
</dbReference>
<evidence type="ECO:0000259" key="5">
    <source>
        <dbReference type="PROSITE" id="PS50995"/>
    </source>
</evidence>
<dbReference type="Gene3D" id="1.10.10.10">
    <property type="entry name" value="Winged helix-like DNA-binding domain superfamily/Winged helix DNA-binding domain"/>
    <property type="match status" value="1"/>
</dbReference>
<reference evidence="6" key="1">
    <citation type="submission" date="2022-05" db="EMBL/GenBank/DDBJ databases">
        <title>An RpoN-dependent PEP-CTERM gene is involved in floc formation of an Aquincola tertiaricarbonis strain.</title>
        <authorList>
            <person name="Qiu D."/>
            <person name="Xia M."/>
        </authorList>
    </citation>
    <scope>NUCLEOTIDE SEQUENCE</scope>
    <source>
        <strain evidence="6">RN12</strain>
    </source>
</reference>
<accession>A0ABY4S7Z7</accession>
<dbReference type="PANTHER" id="PTHR33164:SF89">
    <property type="entry name" value="MARR FAMILY REGULATORY PROTEIN"/>
    <property type="match status" value="1"/>
</dbReference>
<evidence type="ECO:0000256" key="4">
    <source>
        <dbReference type="SAM" id="MobiDB-lite"/>
    </source>
</evidence>
<keyword evidence="2" id="KW-0238">DNA-binding</keyword>
<dbReference type="InterPro" id="IPR039422">
    <property type="entry name" value="MarR/SlyA-like"/>
</dbReference>
<keyword evidence="3" id="KW-0804">Transcription</keyword>
<dbReference type="EMBL" id="CP097635">
    <property type="protein sequence ID" value="URI07430.1"/>
    <property type="molecule type" value="Genomic_DNA"/>
</dbReference>
<name>A0ABY4S7Z7_AQUTE</name>
<sequence length="169" mass="18274">MPAASKKVSAAPRGSRRPRAAAPEEDGLARFDLQTGSLGYALRLAQVRMYTLFFDMLGDLGLTPARVTALSLIATDPDMNQTKLARSLDIAGPSALKMVDALEAAGLVCRLDVAGDRRRYLLALTATGRTTMEQLRLRMAEYEERIAADLSAAERAQLVGLLNRVAQRG</sequence>
<feature type="region of interest" description="Disordered" evidence="4">
    <location>
        <begin position="1"/>
        <end position="23"/>
    </location>
</feature>
<keyword evidence="7" id="KW-1185">Reference proteome</keyword>
<evidence type="ECO:0000256" key="2">
    <source>
        <dbReference type="ARBA" id="ARBA00023125"/>
    </source>
</evidence>
<dbReference type="Pfam" id="PF01047">
    <property type="entry name" value="MarR"/>
    <property type="match status" value="1"/>
</dbReference>
<dbReference type="PROSITE" id="PS50995">
    <property type="entry name" value="HTH_MARR_2"/>
    <property type="match status" value="1"/>
</dbReference>
<evidence type="ECO:0000256" key="3">
    <source>
        <dbReference type="ARBA" id="ARBA00023163"/>
    </source>
</evidence>
<dbReference type="PANTHER" id="PTHR33164">
    <property type="entry name" value="TRANSCRIPTIONAL REGULATOR, MARR FAMILY"/>
    <property type="match status" value="1"/>
</dbReference>
<keyword evidence="1" id="KW-0805">Transcription regulation</keyword>
<dbReference type="SUPFAM" id="SSF46785">
    <property type="entry name" value="Winged helix' DNA-binding domain"/>
    <property type="match status" value="1"/>
</dbReference>
<evidence type="ECO:0000313" key="6">
    <source>
        <dbReference type="EMBL" id="URI07430.1"/>
    </source>
</evidence>
<dbReference type="Proteomes" id="UP001056201">
    <property type="component" value="Chromosome 1"/>
</dbReference>
<evidence type="ECO:0000256" key="1">
    <source>
        <dbReference type="ARBA" id="ARBA00023015"/>
    </source>
</evidence>
<organism evidence="6 7">
    <name type="scientific">Aquincola tertiaricarbonis</name>
    <dbReference type="NCBI Taxonomy" id="391953"/>
    <lineage>
        <taxon>Bacteria</taxon>
        <taxon>Pseudomonadati</taxon>
        <taxon>Pseudomonadota</taxon>
        <taxon>Betaproteobacteria</taxon>
        <taxon>Burkholderiales</taxon>
        <taxon>Sphaerotilaceae</taxon>
        <taxon>Aquincola</taxon>
    </lineage>
</organism>
<dbReference type="PRINTS" id="PR00598">
    <property type="entry name" value="HTHMARR"/>
</dbReference>
<dbReference type="SMART" id="SM00347">
    <property type="entry name" value="HTH_MARR"/>
    <property type="match status" value="1"/>
</dbReference>
<dbReference type="InterPro" id="IPR000835">
    <property type="entry name" value="HTH_MarR-typ"/>
</dbReference>
<feature type="domain" description="HTH marR-type" evidence="5">
    <location>
        <begin position="35"/>
        <end position="167"/>
    </location>
</feature>
<proteinExistence type="predicted"/>